<dbReference type="OrthoDB" id="26525at2759"/>
<evidence type="ECO:0000313" key="5">
    <source>
        <dbReference type="EMBL" id="CAF0897316.1"/>
    </source>
</evidence>
<dbReference type="InterPro" id="IPR002048">
    <property type="entry name" value="EF_hand_dom"/>
</dbReference>
<comment type="caution">
    <text evidence="5">The sequence shown here is derived from an EMBL/GenBank/DDBJ whole genome shotgun (WGS) entry which is preliminary data.</text>
</comment>
<dbReference type="AlphaFoldDB" id="A0A813ZEG2"/>
<dbReference type="SMART" id="SM00054">
    <property type="entry name" value="EFh"/>
    <property type="match status" value="4"/>
</dbReference>
<dbReference type="FunFam" id="1.10.238.10:FF:000178">
    <property type="entry name" value="Calmodulin-2 A"/>
    <property type="match status" value="1"/>
</dbReference>
<dbReference type="InterPro" id="IPR050230">
    <property type="entry name" value="CALM/Myosin/TropC-like"/>
</dbReference>
<dbReference type="Gene3D" id="1.10.238.10">
    <property type="entry name" value="EF-hand"/>
    <property type="match status" value="1"/>
</dbReference>
<evidence type="ECO:0000313" key="6">
    <source>
        <dbReference type="EMBL" id="CAF0916397.1"/>
    </source>
</evidence>
<dbReference type="PANTHER" id="PTHR23048">
    <property type="entry name" value="MYOSIN LIGHT CHAIN 1, 3"/>
    <property type="match status" value="1"/>
</dbReference>
<feature type="domain" description="EF-hand" evidence="4">
    <location>
        <begin position="146"/>
        <end position="181"/>
    </location>
</feature>
<feature type="domain" description="EF-hand" evidence="4">
    <location>
        <begin position="255"/>
        <end position="288"/>
    </location>
</feature>
<reference evidence="5" key="1">
    <citation type="submission" date="2021-02" db="EMBL/GenBank/DDBJ databases">
        <authorList>
            <person name="Nowell W R."/>
        </authorList>
    </citation>
    <scope>NUCLEOTIDE SEQUENCE</scope>
</reference>
<dbReference type="CDD" id="cd00051">
    <property type="entry name" value="EFh"/>
    <property type="match status" value="2"/>
</dbReference>
<proteinExistence type="predicted"/>
<evidence type="ECO:0000256" key="2">
    <source>
        <dbReference type="ARBA" id="ARBA00022837"/>
    </source>
</evidence>
<sequence>MFTFNPFTTMEGLDLAINDEIVHAKTSRRPTFTLSSSSSSSSSSFSSTTNLMEHHYERKTTITTTTTTTTTTSTMMCSSSLANKFISEHRPLTHSQSLTLDNQRRRPIIHDPYQLSPNHDILNNWMITTTGKSRRELSEVHGFSEEQIAVFEESFSLLDKDGDGNITNYEIRSLMNSLGYSPSEEDISAVISKVDTNGNGSVDFDEFLTMMRRRRSTCDSDTELQQVFKVFDKNKDGFIDKDELYDMLSRLGEHITEEDVKEMIEEADCFDNDGKVSYEEFKAILYSK</sequence>
<dbReference type="Proteomes" id="UP000663832">
    <property type="component" value="Unassembled WGS sequence"/>
</dbReference>
<dbReference type="PROSITE" id="PS00018">
    <property type="entry name" value="EF_HAND_1"/>
    <property type="match status" value="3"/>
</dbReference>
<dbReference type="Pfam" id="PF13499">
    <property type="entry name" value="EF-hand_7"/>
    <property type="match status" value="2"/>
</dbReference>
<dbReference type="InterPro" id="IPR018247">
    <property type="entry name" value="EF_Hand_1_Ca_BS"/>
</dbReference>
<evidence type="ECO:0000256" key="1">
    <source>
        <dbReference type="ARBA" id="ARBA00022737"/>
    </source>
</evidence>
<dbReference type="EMBL" id="CAJNOM010000042">
    <property type="protein sequence ID" value="CAF0897316.1"/>
    <property type="molecule type" value="Genomic_DNA"/>
</dbReference>
<feature type="domain" description="EF-hand" evidence="4">
    <location>
        <begin position="182"/>
        <end position="217"/>
    </location>
</feature>
<evidence type="ECO:0000313" key="7">
    <source>
        <dbReference type="Proteomes" id="UP000663832"/>
    </source>
</evidence>
<feature type="domain" description="EF-hand" evidence="4">
    <location>
        <begin position="219"/>
        <end position="254"/>
    </location>
</feature>
<dbReference type="SUPFAM" id="SSF47473">
    <property type="entry name" value="EF-hand"/>
    <property type="match status" value="1"/>
</dbReference>
<dbReference type="PANTHER" id="PTHR23048:SF0">
    <property type="entry name" value="CALMODULIN LIKE 3"/>
    <property type="match status" value="1"/>
</dbReference>
<feature type="region of interest" description="Disordered" evidence="3">
    <location>
        <begin position="27"/>
        <end position="51"/>
    </location>
</feature>
<dbReference type="GO" id="GO:0005509">
    <property type="term" value="F:calcium ion binding"/>
    <property type="evidence" value="ECO:0007669"/>
    <property type="project" value="InterPro"/>
</dbReference>
<dbReference type="GO" id="GO:0016460">
    <property type="term" value="C:myosin II complex"/>
    <property type="evidence" value="ECO:0007669"/>
    <property type="project" value="TreeGrafter"/>
</dbReference>
<dbReference type="PROSITE" id="PS50222">
    <property type="entry name" value="EF_HAND_2"/>
    <property type="match status" value="4"/>
</dbReference>
<feature type="compositionally biased region" description="Low complexity" evidence="3">
    <location>
        <begin position="35"/>
        <end position="47"/>
    </location>
</feature>
<keyword evidence="2" id="KW-0106">Calcium</keyword>
<evidence type="ECO:0000256" key="3">
    <source>
        <dbReference type="SAM" id="MobiDB-lite"/>
    </source>
</evidence>
<keyword evidence="1" id="KW-0677">Repeat</keyword>
<dbReference type="Proteomes" id="UP000663877">
    <property type="component" value="Unassembled WGS sequence"/>
</dbReference>
<dbReference type="InterPro" id="IPR011992">
    <property type="entry name" value="EF-hand-dom_pair"/>
</dbReference>
<keyword evidence="7" id="KW-1185">Reference proteome</keyword>
<accession>A0A813ZEG2</accession>
<name>A0A813ZEG2_9BILA</name>
<protein>
    <recommendedName>
        <fullName evidence="4">EF-hand domain-containing protein</fullName>
    </recommendedName>
</protein>
<dbReference type="EMBL" id="CAJNOI010000041">
    <property type="protein sequence ID" value="CAF0916397.1"/>
    <property type="molecule type" value="Genomic_DNA"/>
</dbReference>
<organism evidence="5 7">
    <name type="scientific">Adineta steineri</name>
    <dbReference type="NCBI Taxonomy" id="433720"/>
    <lineage>
        <taxon>Eukaryota</taxon>
        <taxon>Metazoa</taxon>
        <taxon>Spiralia</taxon>
        <taxon>Gnathifera</taxon>
        <taxon>Rotifera</taxon>
        <taxon>Eurotatoria</taxon>
        <taxon>Bdelloidea</taxon>
        <taxon>Adinetida</taxon>
        <taxon>Adinetidae</taxon>
        <taxon>Adineta</taxon>
    </lineage>
</organism>
<gene>
    <name evidence="6" type="ORF">BJG266_LOCUS11285</name>
    <name evidence="5" type="ORF">QVE165_LOCUS9278</name>
</gene>
<evidence type="ECO:0000259" key="4">
    <source>
        <dbReference type="PROSITE" id="PS50222"/>
    </source>
</evidence>